<gene>
    <name evidence="2" type="ORF">IQ215_03425</name>
</gene>
<dbReference type="Gene3D" id="1.10.287.950">
    <property type="entry name" value="Methyl-accepting chemotaxis protein"/>
    <property type="match status" value="1"/>
</dbReference>
<evidence type="ECO:0000313" key="2">
    <source>
        <dbReference type="EMBL" id="MBE9221739.1"/>
    </source>
</evidence>
<feature type="coiled-coil region" evidence="1">
    <location>
        <begin position="331"/>
        <end position="387"/>
    </location>
</feature>
<dbReference type="RefSeq" id="WP_193799926.1">
    <property type="nucleotide sequence ID" value="NZ_JADEWC010000005.1"/>
</dbReference>
<evidence type="ECO:0000313" key="3">
    <source>
        <dbReference type="Proteomes" id="UP000654604"/>
    </source>
</evidence>
<reference evidence="2 3" key="1">
    <citation type="submission" date="2020-10" db="EMBL/GenBank/DDBJ databases">
        <authorList>
            <person name="Castelo-Branco R."/>
            <person name="Eusebio N."/>
            <person name="Adriana R."/>
            <person name="Vieira A."/>
            <person name="Brugerolle De Fraissinette N."/>
            <person name="Rezende De Castro R."/>
            <person name="Schneider M.P."/>
            <person name="Vasconcelos V."/>
            <person name="Leao P.N."/>
        </authorList>
    </citation>
    <scope>NUCLEOTIDE SEQUENCE [LARGE SCALE GENOMIC DNA]</scope>
    <source>
        <strain evidence="2 3">LEGE 03274</strain>
    </source>
</reference>
<sequence length="543" mass="62728">MLYLAEVKTQTRGFVGGYKTELKLLTSQAADQTWTAITGEDIITTDAINEQTGKGTLYILNLDNNKQIQGPPELAGSRIVNYLRHFSRTLEKSKSQEEEIEEWKVSLQIQGEEIAKRQAELDAQQQRLQDQESKLALLEEEKNKLTAAWEQLTNEQQRLNNNKIDQGEIREKLESISGAIKNNITPPEMFTQPIEEILSGVNNQQAKLDEYWQELEHNKSSLEQQKNELNHQKENLKQRQEELLIAREELAKTKLTLQNINNQLQEKESLLHQFNLTKEGIKRLQEEIYLLGEDGEEQQVDIQALETMPLGDLEAKVNEVKEETAKVVNFVNMQEEELTLQSDEVKEIQNKITKASEVDKLALETELADAQEAMKLLNETLVGQRRNLKKQQKVLNEYLKVFSRRKGIIDLDFAETINIKPLLTEVDAQKLDIEQKIEHFNNELNQLKQTQKTQEENLNNQEQKYQQAENQLHSDQENVEHLCRHTVEIQAKINLLEEALHPIQEQLNDIRNNAQKLQGDVGQIHSKVEAQNNAMNELQSMLN</sequence>
<comment type="caution">
    <text evidence="2">The sequence shown here is derived from an EMBL/GenBank/DDBJ whole genome shotgun (WGS) entry which is preliminary data.</text>
</comment>
<dbReference type="EMBL" id="JADEWC010000005">
    <property type="protein sequence ID" value="MBE9221739.1"/>
    <property type="molecule type" value="Genomic_DNA"/>
</dbReference>
<proteinExistence type="predicted"/>
<dbReference type="NCBIfam" id="NF038350">
    <property type="entry name" value="taxis_HmpF"/>
    <property type="match status" value="1"/>
</dbReference>
<dbReference type="InterPro" id="IPR047813">
    <property type="entry name" value="HmpF"/>
</dbReference>
<keyword evidence="3" id="KW-1185">Reference proteome</keyword>
<name>A0ABR9V2F4_9CHRO</name>
<feature type="coiled-coil region" evidence="1">
    <location>
        <begin position="212"/>
        <end position="277"/>
    </location>
</feature>
<dbReference type="Proteomes" id="UP000654604">
    <property type="component" value="Unassembled WGS sequence"/>
</dbReference>
<feature type="coiled-coil region" evidence="1">
    <location>
        <begin position="114"/>
        <end position="162"/>
    </location>
</feature>
<organism evidence="2 3">
    <name type="scientific">Cyanobacterium stanieri LEGE 03274</name>
    <dbReference type="NCBI Taxonomy" id="1828756"/>
    <lineage>
        <taxon>Bacteria</taxon>
        <taxon>Bacillati</taxon>
        <taxon>Cyanobacteriota</taxon>
        <taxon>Cyanophyceae</taxon>
        <taxon>Oscillatoriophycideae</taxon>
        <taxon>Chroococcales</taxon>
        <taxon>Geminocystaceae</taxon>
        <taxon>Cyanobacterium</taxon>
    </lineage>
</organism>
<evidence type="ECO:0000256" key="1">
    <source>
        <dbReference type="SAM" id="Coils"/>
    </source>
</evidence>
<accession>A0ABR9V2F4</accession>
<feature type="coiled-coil region" evidence="1">
    <location>
        <begin position="423"/>
        <end position="485"/>
    </location>
</feature>
<protein>
    <recommendedName>
        <fullName evidence="4">Chromosome segregation protein SMC</fullName>
    </recommendedName>
</protein>
<evidence type="ECO:0008006" key="4">
    <source>
        <dbReference type="Google" id="ProtNLM"/>
    </source>
</evidence>
<keyword evidence="1" id="KW-0175">Coiled coil</keyword>